<evidence type="ECO:0000313" key="2">
    <source>
        <dbReference type="EMBL" id="QBK31246.1"/>
    </source>
</evidence>
<evidence type="ECO:0000313" key="3">
    <source>
        <dbReference type="Proteomes" id="UP000293719"/>
    </source>
</evidence>
<keyword evidence="1" id="KW-0812">Transmembrane</keyword>
<dbReference type="AlphaFoldDB" id="A0A4P6V3M1"/>
<dbReference type="Proteomes" id="UP000293719">
    <property type="component" value="Chromosome"/>
</dbReference>
<dbReference type="GeneID" id="90768009"/>
<proteinExistence type="predicted"/>
<keyword evidence="1" id="KW-0472">Membrane</keyword>
<gene>
    <name evidence="2" type="ORF">E0E05_11935</name>
</gene>
<organism evidence="2 3">
    <name type="scientific">Roseitalea porphyridii</name>
    <dbReference type="NCBI Taxonomy" id="1852022"/>
    <lineage>
        <taxon>Bacteria</taxon>
        <taxon>Pseudomonadati</taxon>
        <taxon>Pseudomonadota</taxon>
        <taxon>Alphaproteobacteria</taxon>
        <taxon>Hyphomicrobiales</taxon>
        <taxon>Ahrensiaceae</taxon>
        <taxon>Roseitalea</taxon>
    </lineage>
</organism>
<feature type="transmembrane region" description="Helical" evidence="1">
    <location>
        <begin position="20"/>
        <end position="38"/>
    </location>
</feature>
<keyword evidence="3" id="KW-1185">Reference proteome</keyword>
<sequence length="105" mass="11260">MDGLTDWLDAIAASGRLAEIAMAVLVAELALFLFVYRAPAARRTLVFNTASGLALMAALRAALIGHGALVIAGFLSLGFAMHLAELWFRHRAFTKTPEPPPSPRD</sequence>
<dbReference type="RefSeq" id="WP_131616916.1">
    <property type="nucleotide sequence ID" value="NZ_CP036532.1"/>
</dbReference>
<reference evidence="2 3" key="1">
    <citation type="journal article" date="2017" name="Int. J. Syst. Evol. Microbiol.">
        <title>Roseitalea porphyridii gen. nov., sp. nov., isolated from a red alga, and reclassification of Hoeflea suaedae Chung et al. 2013 as Pseudohoeflea suaedae gen. nov., comb. nov.</title>
        <authorList>
            <person name="Hyeon J.W."/>
            <person name="Jeong S.E."/>
            <person name="Baek K."/>
            <person name="Jeon C.O."/>
        </authorList>
    </citation>
    <scope>NUCLEOTIDE SEQUENCE [LARGE SCALE GENOMIC DNA]</scope>
    <source>
        <strain evidence="2 3">MA7-20</strain>
    </source>
</reference>
<keyword evidence="1" id="KW-1133">Transmembrane helix</keyword>
<evidence type="ECO:0000256" key="1">
    <source>
        <dbReference type="SAM" id="Phobius"/>
    </source>
</evidence>
<protein>
    <submittedName>
        <fullName evidence="2">Uncharacterized protein</fullName>
    </submittedName>
</protein>
<dbReference type="KEGG" id="rpod:E0E05_11935"/>
<feature type="transmembrane region" description="Helical" evidence="1">
    <location>
        <begin position="69"/>
        <end position="88"/>
    </location>
</feature>
<accession>A0A4P6V3M1</accession>
<dbReference type="EMBL" id="CP036532">
    <property type="protein sequence ID" value="QBK31246.1"/>
    <property type="molecule type" value="Genomic_DNA"/>
</dbReference>
<name>A0A4P6V3M1_9HYPH</name>